<keyword evidence="1" id="KW-1133">Transmembrane helix</keyword>
<protein>
    <submittedName>
        <fullName evidence="2">Uncharacterized protein</fullName>
    </submittedName>
</protein>
<evidence type="ECO:0000256" key="1">
    <source>
        <dbReference type="SAM" id="Phobius"/>
    </source>
</evidence>
<keyword evidence="1" id="KW-0472">Membrane</keyword>
<feature type="transmembrane region" description="Helical" evidence="1">
    <location>
        <begin position="104"/>
        <end position="125"/>
    </location>
</feature>
<dbReference type="Ensembl" id="ENSSOCT00000023223.1">
    <property type="protein sequence ID" value="ENSSOCP00000022659.1"/>
    <property type="gene ID" value="ENSSOCG00000016814.1"/>
</dbReference>
<sequence>MLSPTVLHCSNSKTGGLALIQDKTSIFPLVKCTKTPHRQGCIRKILNKNYSLKKDKRIGMKKFDSAYMVFLSSLNGEKQKQELRRVNQENRAILDRITKSQSHLWRIVSGIFFYPGTILLPNLWFQS</sequence>
<evidence type="ECO:0000313" key="3">
    <source>
        <dbReference type="Proteomes" id="UP000694551"/>
    </source>
</evidence>
<proteinExistence type="predicted"/>
<accession>A0A8D0G2B3</accession>
<evidence type="ECO:0000313" key="2">
    <source>
        <dbReference type="Ensembl" id="ENSSOCP00000022659.1"/>
    </source>
</evidence>
<name>A0A8D0G2B3_STROC</name>
<keyword evidence="1" id="KW-0812">Transmembrane</keyword>
<keyword evidence="3" id="KW-1185">Reference proteome</keyword>
<dbReference type="AlphaFoldDB" id="A0A8D0G2B3"/>
<organism evidence="2 3">
    <name type="scientific">Strix occidentalis caurina</name>
    <name type="common">northern spotted owl</name>
    <dbReference type="NCBI Taxonomy" id="311401"/>
    <lineage>
        <taxon>Eukaryota</taxon>
        <taxon>Metazoa</taxon>
        <taxon>Chordata</taxon>
        <taxon>Craniata</taxon>
        <taxon>Vertebrata</taxon>
        <taxon>Euteleostomi</taxon>
        <taxon>Archelosauria</taxon>
        <taxon>Archosauria</taxon>
        <taxon>Dinosauria</taxon>
        <taxon>Saurischia</taxon>
        <taxon>Theropoda</taxon>
        <taxon>Coelurosauria</taxon>
        <taxon>Aves</taxon>
        <taxon>Neognathae</taxon>
        <taxon>Neoaves</taxon>
        <taxon>Telluraves</taxon>
        <taxon>Strigiformes</taxon>
        <taxon>Strigidae</taxon>
        <taxon>Strix</taxon>
    </lineage>
</organism>
<reference evidence="2" key="2">
    <citation type="submission" date="2025-09" db="UniProtKB">
        <authorList>
            <consortium name="Ensembl"/>
        </authorList>
    </citation>
    <scope>IDENTIFICATION</scope>
</reference>
<reference evidence="2" key="1">
    <citation type="submission" date="2025-08" db="UniProtKB">
        <authorList>
            <consortium name="Ensembl"/>
        </authorList>
    </citation>
    <scope>IDENTIFICATION</scope>
</reference>
<dbReference type="Proteomes" id="UP000694551">
    <property type="component" value="Unplaced"/>
</dbReference>